<dbReference type="EMBL" id="SOCP01000016">
    <property type="protein sequence ID" value="TDV43228.1"/>
    <property type="molecule type" value="Genomic_DNA"/>
</dbReference>
<evidence type="ECO:0000256" key="3">
    <source>
        <dbReference type="RuleBase" id="RU361235"/>
    </source>
</evidence>
<keyword evidence="6" id="KW-1185">Reference proteome</keyword>
<dbReference type="Pfam" id="PF00135">
    <property type="entry name" value="COesterase"/>
    <property type="match status" value="1"/>
</dbReference>
<dbReference type="Gene3D" id="3.40.50.1820">
    <property type="entry name" value="alpha/beta hydrolase"/>
    <property type="match status" value="1"/>
</dbReference>
<protein>
    <recommendedName>
        <fullName evidence="3">Carboxylic ester hydrolase</fullName>
        <ecNumber evidence="3">3.1.1.-</ecNumber>
    </recommendedName>
</protein>
<evidence type="ECO:0000313" key="6">
    <source>
        <dbReference type="Proteomes" id="UP000294927"/>
    </source>
</evidence>
<dbReference type="PROSITE" id="PS00122">
    <property type="entry name" value="CARBOXYLESTERASE_B_1"/>
    <property type="match status" value="1"/>
</dbReference>
<sequence length="505" mass="53305">MVEVRVESGVVRGRTEDGLAVFRGIPFAEPPVGALRFAAPVPVRRWDGVRDAVTFGPPAPQDLGFLGVPGEIDAPPGDGWLTVNVWSPSPDRAARLPVLVWIYGGAYKLGYSGSPGYDARRVAGEVVVVSFDYRLGVEGFAWIDGAPANRGFLDQLAALTWVRENIGAFGGDPDRVTVVGESSGAGSIAAMYAMPAARGLFQRAVLQSVPGTFFSESLAADVSKAIAAELGLSPTVAELSAVAPATLTAAGVALAGKMGDHRERWGSLAYSRFPFAPVVDGAVLPVTPWEALAAGAGRDVPLVAGHNRDEARLFLALAGELGRVTDEQAALALRVFGPGPGSERAYREAYPEASAERLYELVQSDLVFRMPSVRVADAQVAGGGRAHLYETTWRGGPLGACHAIAGPLMFGTFDTQLGPMLLGPEPGPGVAALSADFRGAWTTFAATGDPGWPAYDPERRLTRLFDVPPSVEPYPEERSRLLWRDHPFPPMPLHPAVSPSPSGLP</sequence>
<evidence type="ECO:0000256" key="1">
    <source>
        <dbReference type="ARBA" id="ARBA00005964"/>
    </source>
</evidence>
<comment type="similarity">
    <text evidence="1 3">Belongs to the type-B carboxylesterase/lipase family.</text>
</comment>
<accession>A0A4R7V1P4</accession>
<dbReference type="Proteomes" id="UP000294927">
    <property type="component" value="Unassembled WGS sequence"/>
</dbReference>
<keyword evidence="2 3" id="KW-0378">Hydrolase</keyword>
<feature type="domain" description="Carboxylesterase type B" evidence="4">
    <location>
        <begin position="3"/>
        <end position="451"/>
    </location>
</feature>
<dbReference type="InterPro" id="IPR019826">
    <property type="entry name" value="Carboxylesterase_B_AS"/>
</dbReference>
<dbReference type="InterPro" id="IPR050309">
    <property type="entry name" value="Type-B_Carboxylest/Lipase"/>
</dbReference>
<dbReference type="InterPro" id="IPR029058">
    <property type="entry name" value="AB_hydrolase_fold"/>
</dbReference>
<comment type="caution">
    <text evidence="5">The sequence shown here is derived from an EMBL/GenBank/DDBJ whole genome shotgun (WGS) entry which is preliminary data.</text>
</comment>
<gene>
    <name evidence="5" type="ORF">CLV71_116162</name>
</gene>
<evidence type="ECO:0000259" key="4">
    <source>
        <dbReference type="Pfam" id="PF00135"/>
    </source>
</evidence>
<proteinExistence type="inferred from homology"/>
<dbReference type="AlphaFoldDB" id="A0A4R7V1P4"/>
<evidence type="ECO:0000313" key="5">
    <source>
        <dbReference type="EMBL" id="TDV43228.1"/>
    </source>
</evidence>
<dbReference type="InterPro" id="IPR002018">
    <property type="entry name" value="CarbesteraseB"/>
</dbReference>
<dbReference type="PANTHER" id="PTHR11559">
    <property type="entry name" value="CARBOXYLESTERASE"/>
    <property type="match status" value="1"/>
</dbReference>
<dbReference type="OrthoDB" id="4308422at2"/>
<dbReference type="SUPFAM" id="SSF53474">
    <property type="entry name" value="alpha/beta-Hydrolases"/>
    <property type="match status" value="1"/>
</dbReference>
<evidence type="ECO:0000256" key="2">
    <source>
        <dbReference type="ARBA" id="ARBA00022801"/>
    </source>
</evidence>
<dbReference type="GO" id="GO:0016787">
    <property type="term" value="F:hydrolase activity"/>
    <property type="evidence" value="ECO:0007669"/>
    <property type="project" value="UniProtKB-KW"/>
</dbReference>
<reference evidence="5 6" key="1">
    <citation type="submission" date="2019-03" db="EMBL/GenBank/DDBJ databases">
        <title>Genomic Encyclopedia of Archaeal and Bacterial Type Strains, Phase II (KMG-II): from individual species to whole genera.</title>
        <authorList>
            <person name="Goeker M."/>
        </authorList>
    </citation>
    <scope>NUCLEOTIDE SEQUENCE [LARGE SCALE GENOMIC DNA]</scope>
    <source>
        <strain evidence="5 6">DSM 45499</strain>
    </source>
</reference>
<organism evidence="5 6">
    <name type="scientific">Actinophytocola oryzae</name>
    <dbReference type="NCBI Taxonomy" id="502181"/>
    <lineage>
        <taxon>Bacteria</taxon>
        <taxon>Bacillati</taxon>
        <taxon>Actinomycetota</taxon>
        <taxon>Actinomycetes</taxon>
        <taxon>Pseudonocardiales</taxon>
        <taxon>Pseudonocardiaceae</taxon>
    </lineage>
</organism>
<dbReference type="RefSeq" id="WP_133907119.1">
    <property type="nucleotide sequence ID" value="NZ_SOCP01000016.1"/>
</dbReference>
<name>A0A4R7V1P4_9PSEU</name>
<dbReference type="EC" id="3.1.1.-" evidence="3"/>